<gene>
    <name evidence="3" type="ORF">EDD65_10185</name>
</gene>
<evidence type="ECO:0000256" key="1">
    <source>
        <dbReference type="ARBA" id="ARBA00022443"/>
    </source>
</evidence>
<name>A0A4R3KZ36_9FIRM</name>
<evidence type="ECO:0000259" key="2">
    <source>
        <dbReference type="PROSITE" id="PS50002"/>
    </source>
</evidence>
<evidence type="ECO:0000313" key="3">
    <source>
        <dbReference type="EMBL" id="TCS91584.1"/>
    </source>
</evidence>
<dbReference type="AlphaFoldDB" id="A0A4R3KZ36"/>
<evidence type="ECO:0000313" key="4">
    <source>
        <dbReference type="Proteomes" id="UP000294567"/>
    </source>
</evidence>
<dbReference type="OrthoDB" id="1030757at2"/>
<dbReference type="EMBL" id="SMAE01000001">
    <property type="protein sequence ID" value="TCS91584.1"/>
    <property type="molecule type" value="Genomic_DNA"/>
</dbReference>
<dbReference type="InterPro" id="IPR001452">
    <property type="entry name" value="SH3_domain"/>
</dbReference>
<keyword evidence="1" id="KW-0728">SH3 domain</keyword>
<reference evidence="3 4" key="1">
    <citation type="submission" date="2019-03" db="EMBL/GenBank/DDBJ databases">
        <title>Genomic Encyclopedia of Type Strains, Phase IV (KMG-IV): sequencing the most valuable type-strain genomes for metagenomic binning, comparative biology and taxonomic classification.</title>
        <authorList>
            <person name="Goeker M."/>
        </authorList>
    </citation>
    <scope>NUCLEOTIDE SEQUENCE [LARGE SCALE GENOMIC DNA]</scope>
    <source>
        <strain evidence="3 4">DSM 26752</strain>
    </source>
</reference>
<protein>
    <submittedName>
        <fullName evidence="3">Variant SH3 domain-containing protein</fullName>
    </submittedName>
</protein>
<keyword evidence="4" id="KW-1185">Reference proteome</keyword>
<accession>A0A4R3KZ36</accession>
<dbReference type="PROSITE" id="PS50002">
    <property type="entry name" value="SH3"/>
    <property type="match status" value="1"/>
</dbReference>
<proteinExistence type="predicted"/>
<sequence>MNYEVIEVHRSNYPNPITIRKGTKLKLGNKYSGTENWDNWRYCYTLDNGAEGWVPEQLLIVENEYGVILEDYTAKELNVEKGEIIKGMRELNGWLWCIKIIDRDEGWLPKDKLRII</sequence>
<dbReference type="RefSeq" id="WP_132025310.1">
    <property type="nucleotide sequence ID" value="NZ_CP068564.1"/>
</dbReference>
<dbReference type="PIRSF" id="PIRSF034961">
    <property type="entry name" value="UCP034961_SH3_2"/>
    <property type="match status" value="1"/>
</dbReference>
<dbReference type="InterPro" id="IPR014593">
    <property type="entry name" value="UCP034961_SH3_2"/>
</dbReference>
<comment type="caution">
    <text evidence="3">The sequence shown here is derived from an EMBL/GenBank/DDBJ whole genome shotgun (WGS) entry which is preliminary data.</text>
</comment>
<feature type="domain" description="SH3" evidence="2">
    <location>
        <begin position="61"/>
        <end position="116"/>
    </location>
</feature>
<dbReference type="SUPFAM" id="SSF50044">
    <property type="entry name" value="SH3-domain"/>
    <property type="match status" value="2"/>
</dbReference>
<dbReference type="Proteomes" id="UP000294567">
    <property type="component" value="Unassembled WGS sequence"/>
</dbReference>
<organism evidence="3 4">
    <name type="scientific">Keratinibaculum paraultunense</name>
    <dbReference type="NCBI Taxonomy" id="1278232"/>
    <lineage>
        <taxon>Bacteria</taxon>
        <taxon>Bacillati</taxon>
        <taxon>Bacillota</taxon>
        <taxon>Tissierellia</taxon>
        <taxon>Tissierellales</taxon>
        <taxon>Tepidimicrobiaceae</taxon>
        <taxon>Keratinibaculum</taxon>
    </lineage>
</organism>
<dbReference type="Pfam" id="PF07653">
    <property type="entry name" value="SH3_2"/>
    <property type="match status" value="1"/>
</dbReference>
<dbReference type="InterPro" id="IPR036028">
    <property type="entry name" value="SH3-like_dom_sf"/>
</dbReference>